<name>W1P996_AMBTC</name>
<proteinExistence type="predicted"/>
<dbReference type="Proteomes" id="UP000017836">
    <property type="component" value="Unassembled WGS sequence"/>
</dbReference>
<evidence type="ECO:0000256" key="1">
    <source>
        <dbReference type="SAM" id="MobiDB-lite"/>
    </source>
</evidence>
<evidence type="ECO:0000313" key="3">
    <source>
        <dbReference type="Proteomes" id="UP000017836"/>
    </source>
</evidence>
<feature type="region of interest" description="Disordered" evidence="1">
    <location>
        <begin position="27"/>
        <end position="59"/>
    </location>
</feature>
<evidence type="ECO:0000313" key="2">
    <source>
        <dbReference type="EMBL" id="ERN04508.1"/>
    </source>
</evidence>
<organism evidence="2 3">
    <name type="scientific">Amborella trichopoda</name>
    <dbReference type="NCBI Taxonomy" id="13333"/>
    <lineage>
        <taxon>Eukaryota</taxon>
        <taxon>Viridiplantae</taxon>
        <taxon>Streptophyta</taxon>
        <taxon>Embryophyta</taxon>
        <taxon>Tracheophyta</taxon>
        <taxon>Spermatophyta</taxon>
        <taxon>Magnoliopsida</taxon>
        <taxon>Amborellales</taxon>
        <taxon>Amborellaceae</taxon>
        <taxon>Amborella</taxon>
    </lineage>
</organism>
<dbReference type="HOGENOM" id="CLU_1962547_0_0_1"/>
<dbReference type="AlphaFoldDB" id="W1P996"/>
<gene>
    <name evidence="2" type="ORF">AMTR_s00081p00107370</name>
</gene>
<keyword evidence="3" id="KW-1185">Reference proteome</keyword>
<dbReference type="EMBL" id="KI394223">
    <property type="protein sequence ID" value="ERN04508.1"/>
    <property type="molecule type" value="Genomic_DNA"/>
</dbReference>
<sequence>MHYTKMKISVRMRRRLCLVKSLKDVEEGDIRETPTQSKASEKGKSIPSAASRQTKRNKRAVADTLKSIVEIVADLGPAVANFKNSLNPHIDEVCETIFHINGVADDVDSRACMRSLRCPHEQDLPQDE</sequence>
<reference evidence="3" key="1">
    <citation type="journal article" date="2013" name="Science">
        <title>The Amborella genome and the evolution of flowering plants.</title>
        <authorList>
            <consortium name="Amborella Genome Project"/>
        </authorList>
    </citation>
    <scope>NUCLEOTIDE SEQUENCE [LARGE SCALE GENOMIC DNA]</scope>
</reference>
<accession>W1P996</accession>
<dbReference type="Gramene" id="ERN04508">
    <property type="protein sequence ID" value="ERN04508"/>
    <property type="gene ID" value="AMTR_s00081p00107370"/>
</dbReference>
<protein>
    <submittedName>
        <fullName evidence="2">Uncharacterized protein</fullName>
    </submittedName>
</protein>